<comment type="caution">
    <text evidence="1">The sequence shown here is derived from an EMBL/GenBank/DDBJ whole genome shotgun (WGS) entry which is preliminary data.</text>
</comment>
<reference evidence="1 2" key="1">
    <citation type="journal article" date="2021" name="J. Hered.">
        <title>A chromosome-level genome assembly of the parasitoid wasp, Cotesia glomerata (Hymenoptera: Braconidae).</title>
        <authorList>
            <person name="Pinto B.J."/>
            <person name="Weis J.J."/>
            <person name="Gamble T."/>
            <person name="Ode P.J."/>
            <person name="Paul R."/>
            <person name="Zaspel J.M."/>
        </authorList>
    </citation>
    <scope>NUCLEOTIDE SEQUENCE [LARGE SCALE GENOMIC DNA]</scope>
    <source>
        <strain evidence="1">CgM1</strain>
    </source>
</reference>
<keyword evidence="2" id="KW-1185">Reference proteome</keyword>
<proteinExistence type="predicted"/>
<dbReference type="AlphaFoldDB" id="A0AAV7J512"/>
<dbReference type="Proteomes" id="UP000826195">
    <property type="component" value="Unassembled WGS sequence"/>
</dbReference>
<name>A0AAV7J512_COTGL</name>
<sequence length="110" mass="12605">MNRGGNHYDPKRPLGIDDQFIEHIITVVREGYFNYSEFRLRGPPNMASLLEFKAAILVLSNKEVREEANNYKHNNSHVKALMYLNIVSGKIDVVTETRVMAMKALTLVLK</sequence>
<organism evidence="1 2">
    <name type="scientific">Cotesia glomerata</name>
    <name type="common">Lepidopteran parasitic wasp</name>
    <name type="synonym">Apanteles glomeratus</name>
    <dbReference type="NCBI Taxonomy" id="32391"/>
    <lineage>
        <taxon>Eukaryota</taxon>
        <taxon>Metazoa</taxon>
        <taxon>Ecdysozoa</taxon>
        <taxon>Arthropoda</taxon>
        <taxon>Hexapoda</taxon>
        <taxon>Insecta</taxon>
        <taxon>Pterygota</taxon>
        <taxon>Neoptera</taxon>
        <taxon>Endopterygota</taxon>
        <taxon>Hymenoptera</taxon>
        <taxon>Apocrita</taxon>
        <taxon>Ichneumonoidea</taxon>
        <taxon>Braconidae</taxon>
        <taxon>Microgastrinae</taxon>
        <taxon>Cotesia</taxon>
    </lineage>
</organism>
<evidence type="ECO:0000313" key="2">
    <source>
        <dbReference type="Proteomes" id="UP000826195"/>
    </source>
</evidence>
<dbReference type="EMBL" id="JAHXZJ010000001">
    <property type="protein sequence ID" value="KAH0567826.1"/>
    <property type="molecule type" value="Genomic_DNA"/>
</dbReference>
<protein>
    <submittedName>
        <fullName evidence="1">Uncharacterized protein</fullName>
    </submittedName>
</protein>
<gene>
    <name evidence="1" type="ORF">KQX54_014534</name>
</gene>
<evidence type="ECO:0000313" key="1">
    <source>
        <dbReference type="EMBL" id="KAH0567826.1"/>
    </source>
</evidence>
<accession>A0AAV7J512</accession>